<dbReference type="CDD" id="cd00055">
    <property type="entry name" value="EGF_Lam"/>
    <property type="match status" value="1"/>
</dbReference>
<accession>A0AA88XY55</accession>
<feature type="non-terminal residue" evidence="4">
    <location>
        <position position="1"/>
    </location>
</feature>
<evidence type="ECO:0000256" key="1">
    <source>
        <dbReference type="SAM" id="MobiDB-lite"/>
    </source>
</evidence>
<keyword evidence="2" id="KW-0472">Membrane</keyword>
<evidence type="ECO:0000313" key="4">
    <source>
        <dbReference type="EMBL" id="KAK3085444.1"/>
    </source>
</evidence>
<dbReference type="InterPro" id="IPR002049">
    <property type="entry name" value="LE_dom"/>
</dbReference>
<comment type="caution">
    <text evidence="4">The sequence shown here is derived from an EMBL/GenBank/DDBJ whole genome shotgun (WGS) entry which is preliminary data.</text>
</comment>
<dbReference type="InterPro" id="IPR000742">
    <property type="entry name" value="EGF"/>
</dbReference>
<keyword evidence="2" id="KW-0812">Transmembrane</keyword>
<dbReference type="Proteomes" id="UP001186944">
    <property type="component" value="Unassembled WGS sequence"/>
</dbReference>
<keyword evidence="2" id="KW-1133">Transmembrane helix</keyword>
<sequence length="563" mass="61976">VDVLQPYIYHHGPKYRSHREVRECQDVKYGNVTHSKIKSHGFHDNLKLPLAETRHIIREVKKDFFNSKDVNMHYTVVNNPYRTVSVLEPGGLRGSCEKSERATVLDSAKQKNCIVAVNAGFFNTKNGACLGNIISDGRLVMDSGGVQNAHFGITKSGDIYSGYLSEIDLIAEDFTELVGGVIWLIRDGESYIEESIDIECSDTQETGTLRRFVDVISSRTAIGHDKDGRVLIMQADGKTNHEGITLKEFVDILLDFGFVNAINLDGGGSSTYVVNGTVVNYPSDQCKDDRRFNCERIVSTVVCVHEPECSPLDCSGHGTCVLGTCECEGYWSGKSCDQLMCPGQCSGHGTCSEEGCSCEAGFHGISCNMTCSSGYYGNGCQHKCTCIHGNGCDPVKGTCYCLPGYSGIQCENTCPYGTYGENCTGKCECGNNCPCHPINGSCNFTDLNLEFLKGKINYQNHSLICNYVCLISLLSICRSFLVAVITLSAIGVISLILNLVLGYKVFNRTKSRRRNSSLPESQQLYKIGCSDSEDELSSFSDYPMQENVHSGKKRKKKKLRQQK</sequence>
<feature type="domain" description="EGF-like" evidence="3">
    <location>
        <begin position="325"/>
        <end position="336"/>
    </location>
</feature>
<dbReference type="Gene3D" id="2.10.25.10">
    <property type="entry name" value="Laminin"/>
    <property type="match status" value="1"/>
</dbReference>
<feature type="domain" description="EGF-like" evidence="3">
    <location>
        <begin position="399"/>
        <end position="410"/>
    </location>
</feature>
<dbReference type="Gene3D" id="2.170.300.10">
    <property type="entry name" value="Tie2 ligand-binding domain superfamily"/>
    <property type="match status" value="1"/>
</dbReference>
<dbReference type="PANTHER" id="PTHR40446:SF2">
    <property type="entry name" value="N-ACETYLGLUCOSAMINE-1-PHOSPHODIESTER ALPHA-N-ACETYLGLUCOSAMINIDASE"/>
    <property type="match status" value="1"/>
</dbReference>
<dbReference type="SMART" id="SM00181">
    <property type="entry name" value="EGF"/>
    <property type="match status" value="3"/>
</dbReference>
<dbReference type="InterPro" id="IPR018711">
    <property type="entry name" value="NAGPA"/>
</dbReference>
<dbReference type="EMBL" id="VSWD01000012">
    <property type="protein sequence ID" value="KAK3085444.1"/>
    <property type="molecule type" value="Genomic_DNA"/>
</dbReference>
<dbReference type="PROSITE" id="PS00022">
    <property type="entry name" value="EGF_1"/>
    <property type="match status" value="2"/>
</dbReference>
<feature type="region of interest" description="Disordered" evidence="1">
    <location>
        <begin position="533"/>
        <end position="563"/>
    </location>
</feature>
<feature type="compositionally biased region" description="Basic residues" evidence="1">
    <location>
        <begin position="550"/>
        <end position="563"/>
    </location>
</feature>
<proteinExistence type="predicted"/>
<dbReference type="AlphaFoldDB" id="A0AA88XY55"/>
<evidence type="ECO:0000259" key="3">
    <source>
        <dbReference type="PROSITE" id="PS00022"/>
    </source>
</evidence>
<dbReference type="Pfam" id="PF09992">
    <property type="entry name" value="NAGPA"/>
    <property type="match status" value="1"/>
</dbReference>
<name>A0AA88XY55_PINIB</name>
<feature type="transmembrane region" description="Helical" evidence="2">
    <location>
        <begin position="480"/>
        <end position="506"/>
    </location>
</feature>
<evidence type="ECO:0000313" key="5">
    <source>
        <dbReference type="Proteomes" id="UP001186944"/>
    </source>
</evidence>
<dbReference type="GO" id="GO:0033299">
    <property type="term" value="P:secretion of lysosomal enzymes"/>
    <property type="evidence" value="ECO:0007669"/>
    <property type="project" value="TreeGrafter"/>
</dbReference>
<dbReference type="PANTHER" id="PTHR40446">
    <property type="entry name" value="N-ACETYLGLUCOSAMINE-1-PHOSPHODIESTER ALPHA-N-ACETYLGLUCOSAMINIDASE"/>
    <property type="match status" value="1"/>
</dbReference>
<organism evidence="4 5">
    <name type="scientific">Pinctada imbricata</name>
    <name type="common">Atlantic pearl-oyster</name>
    <name type="synonym">Pinctada martensii</name>
    <dbReference type="NCBI Taxonomy" id="66713"/>
    <lineage>
        <taxon>Eukaryota</taxon>
        <taxon>Metazoa</taxon>
        <taxon>Spiralia</taxon>
        <taxon>Lophotrochozoa</taxon>
        <taxon>Mollusca</taxon>
        <taxon>Bivalvia</taxon>
        <taxon>Autobranchia</taxon>
        <taxon>Pteriomorphia</taxon>
        <taxon>Pterioida</taxon>
        <taxon>Pterioidea</taxon>
        <taxon>Pteriidae</taxon>
        <taxon>Pinctada</taxon>
    </lineage>
</organism>
<gene>
    <name evidence="4" type="ORF">FSP39_003398</name>
</gene>
<reference evidence="4" key="1">
    <citation type="submission" date="2019-08" db="EMBL/GenBank/DDBJ databases">
        <title>The improved chromosome-level genome for the pearl oyster Pinctada fucata martensii using PacBio sequencing and Hi-C.</title>
        <authorList>
            <person name="Zheng Z."/>
        </authorList>
    </citation>
    <scope>NUCLEOTIDE SEQUENCE</scope>
    <source>
        <strain evidence="4">ZZ-2019</strain>
        <tissue evidence="4">Adductor muscle</tissue>
    </source>
</reference>
<evidence type="ECO:0000256" key="2">
    <source>
        <dbReference type="SAM" id="Phobius"/>
    </source>
</evidence>
<protein>
    <recommendedName>
        <fullName evidence="3">EGF-like domain-containing protein</fullName>
    </recommendedName>
</protein>
<dbReference type="Pfam" id="PF23106">
    <property type="entry name" value="EGF_Teneurin"/>
    <property type="match status" value="2"/>
</dbReference>
<keyword evidence="5" id="KW-1185">Reference proteome</keyword>